<organism evidence="1 2">
    <name type="scientific">Planctopirus hydrillae</name>
    <dbReference type="NCBI Taxonomy" id="1841610"/>
    <lineage>
        <taxon>Bacteria</taxon>
        <taxon>Pseudomonadati</taxon>
        <taxon>Planctomycetota</taxon>
        <taxon>Planctomycetia</taxon>
        <taxon>Planctomycetales</taxon>
        <taxon>Planctomycetaceae</taxon>
        <taxon>Planctopirus</taxon>
    </lineage>
</organism>
<keyword evidence="2" id="KW-1185">Reference proteome</keyword>
<evidence type="ECO:0000313" key="1">
    <source>
        <dbReference type="EMBL" id="ODA35449.1"/>
    </source>
</evidence>
<name>A0A1C3EQG1_9PLAN</name>
<dbReference type="STRING" id="1841610.A6X21_16670"/>
<gene>
    <name evidence="1" type="ORF">A6X21_16670</name>
</gene>
<dbReference type="AlphaFoldDB" id="A0A1C3EQG1"/>
<protein>
    <submittedName>
        <fullName evidence="1">Uncharacterized protein</fullName>
    </submittedName>
</protein>
<sequence length="86" mass="9131">MFHCTGPADPLIQSVLLCAVTAGQSAGSPNCRSSLMASSGMRVVKPGIESLIEVRDLRELKDLHRHAATSGMMFSTIESEKIAKSA</sequence>
<dbReference type="Proteomes" id="UP000094828">
    <property type="component" value="Unassembled WGS sequence"/>
</dbReference>
<evidence type="ECO:0000313" key="2">
    <source>
        <dbReference type="Proteomes" id="UP000094828"/>
    </source>
</evidence>
<comment type="caution">
    <text evidence="1">The sequence shown here is derived from an EMBL/GenBank/DDBJ whole genome shotgun (WGS) entry which is preliminary data.</text>
</comment>
<proteinExistence type="predicted"/>
<accession>A0A1C3EQG1</accession>
<reference evidence="1 2" key="1">
    <citation type="submission" date="2016-05" db="EMBL/GenBank/DDBJ databases">
        <title>Genomic and physiological characterization of Planctopirus sp. isolated from fresh water lake.</title>
        <authorList>
            <person name="Subhash Y."/>
            <person name="Ramana C."/>
        </authorList>
    </citation>
    <scope>NUCLEOTIDE SEQUENCE [LARGE SCALE GENOMIC DNA]</scope>
    <source>
        <strain evidence="1 2">JC280</strain>
    </source>
</reference>
<dbReference type="EMBL" id="LYDR01000033">
    <property type="protein sequence ID" value="ODA35449.1"/>
    <property type="molecule type" value="Genomic_DNA"/>
</dbReference>